<feature type="domain" description="Acyl-CoA oxidase/dehydrogenase middle" evidence="6">
    <location>
        <begin position="172"/>
        <end position="285"/>
    </location>
</feature>
<dbReference type="OrthoDB" id="10251155at2759"/>
<keyword evidence="3 4" id="KW-0274">FAD</keyword>
<dbReference type="PANTHER" id="PTHR42707:SF2">
    <property type="entry name" value="ACD11 DEHYDROGENASE"/>
    <property type="match status" value="1"/>
</dbReference>
<dbReference type="PANTHER" id="PTHR42707">
    <property type="entry name" value="ACYL-COA DEHYDROGENASE"/>
    <property type="match status" value="1"/>
</dbReference>
<evidence type="ECO:0000256" key="1">
    <source>
        <dbReference type="ARBA" id="ARBA00009347"/>
    </source>
</evidence>
<proteinExistence type="inferred from homology"/>
<dbReference type="InterPro" id="IPR041504">
    <property type="entry name" value="AidB_N"/>
</dbReference>
<feature type="domain" description="Adaptive response protein AidB N-terminal" evidence="7">
    <location>
        <begin position="8"/>
        <end position="162"/>
    </location>
</feature>
<evidence type="ECO:0000256" key="4">
    <source>
        <dbReference type="RuleBase" id="RU362125"/>
    </source>
</evidence>
<protein>
    <recommendedName>
        <fullName evidence="10">Acyl-CoA dehydrogenase</fullName>
    </recommendedName>
</protein>
<dbReference type="Pfam" id="PF00441">
    <property type="entry name" value="Acyl-CoA_dh_1"/>
    <property type="match status" value="1"/>
</dbReference>
<dbReference type="SUPFAM" id="SSF56645">
    <property type="entry name" value="Acyl-CoA dehydrogenase NM domain-like"/>
    <property type="match status" value="1"/>
</dbReference>
<evidence type="ECO:0000256" key="3">
    <source>
        <dbReference type="ARBA" id="ARBA00022827"/>
    </source>
</evidence>
<dbReference type="STRING" id="47428.A0A284RG50"/>
<dbReference type="InterPro" id="IPR009075">
    <property type="entry name" value="AcylCo_DH/oxidase_C"/>
</dbReference>
<gene>
    <name evidence="8" type="ORF">ARMOST_11081</name>
</gene>
<dbReference type="Gene3D" id="1.20.140.10">
    <property type="entry name" value="Butyryl-CoA Dehydrogenase, subunit A, domain 3"/>
    <property type="match status" value="1"/>
</dbReference>
<dbReference type="AlphaFoldDB" id="A0A284RG50"/>
<evidence type="ECO:0000313" key="8">
    <source>
        <dbReference type="EMBL" id="SJL07731.1"/>
    </source>
</evidence>
<dbReference type="InterPro" id="IPR006091">
    <property type="entry name" value="Acyl-CoA_Oxase/DH_mid-dom"/>
</dbReference>
<comment type="similarity">
    <text evidence="1 4">Belongs to the acyl-CoA dehydrogenase family.</text>
</comment>
<feature type="domain" description="Acyl-CoA dehydrogenase/oxidase C-terminal" evidence="5">
    <location>
        <begin position="296"/>
        <end position="455"/>
    </location>
</feature>
<keyword evidence="9" id="KW-1185">Reference proteome</keyword>
<dbReference type="InterPro" id="IPR036250">
    <property type="entry name" value="AcylCo_DH-like_C"/>
</dbReference>
<dbReference type="Pfam" id="PF02770">
    <property type="entry name" value="Acyl-CoA_dh_M"/>
    <property type="match status" value="1"/>
</dbReference>
<evidence type="ECO:0000256" key="2">
    <source>
        <dbReference type="ARBA" id="ARBA00022630"/>
    </source>
</evidence>
<organism evidence="8 9">
    <name type="scientific">Armillaria ostoyae</name>
    <name type="common">Armillaria root rot fungus</name>
    <dbReference type="NCBI Taxonomy" id="47428"/>
    <lineage>
        <taxon>Eukaryota</taxon>
        <taxon>Fungi</taxon>
        <taxon>Dikarya</taxon>
        <taxon>Basidiomycota</taxon>
        <taxon>Agaricomycotina</taxon>
        <taxon>Agaricomycetes</taxon>
        <taxon>Agaricomycetidae</taxon>
        <taxon>Agaricales</taxon>
        <taxon>Marasmiineae</taxon>
        <taxon>Physalacriaceae</taxon>
        <taxon>Armillaria</taxon>
    </lineage>
</organism>
<dbReference type="Proteomes" id="UP000219338">
    <property type="component" value="Unassembled WGS sequence"/>
</dbReference>
<dbReference type="Gene3D" id="6.10.250.600">
    <property type="match status" value="1"/>
</dbReference>
<dbReference type="Gene3D" id="2.40.110.20">
    <property type="match status" value="1"/>
</dbReference>
<evidence type="ECO:0000313" key="9">
    <source>
        <dbReference type="Proteomes" id="UP000219338"/>
    </source>
</evidence>
<dbReference type="GO" id="GO:0003995">
    <property type="term" value="F:acyl-CoA dehydrogenase activity"/>
    <property type="evidence" value="ECO:0007669"/>
    <property type="project" value="TreeGrafter"/>
</dbReference>
<evidence type="ECO:0000259" key="7">
    <source>
        <dbReference type="Pfam" id="PF18158"/>
    </source>
</evidence>
<dbReference type="SUPFAM" id="SSF47203">
    <property type="entry name" value="Acyl-CoA dehydrogenase C-terminal domain-like"/>
    <property type="match status" value="1"/>
</dbReference>
<name>A0A284RG50_ARMOS</name>
<dbReference type="Pfam" id="PF18158">
    <property type="entry name" value="AidB_N"/>
    <property type="match status" value="1"/>
</dbReference>
<dbReference type="InterPro" id="IPR009100">
    <property type="entry name" value="AcylCoA_DH/oxidase_NM_dom_sf"/>
</dbReference>
<dbReference type="OMA" id="IEMVAMT"/>
<reference evidence="9" key="1">
    <citation type="journal article" date="2017" name="Nat. Ecol. Evol.">
        <title>Genome expansion and lineage-specific genetic innovations in the forest pathogenic fungi Armillaria.</title>
        <authorList>
            <person name="Sipos G."/>
            <person name="Prasanna A.N."/>
            <person name="Walter M.C."/>
            <person name="O'Connor E."/>
            <person name="Balint B."/>
            <person name="Krizsan K."/>
            <person name="Kiss B."/>
            <person name="Hess J."/>
            <person name="Varga T."/>
            <person name="Slot J."/>
            <person name="Riley R."/>
            <person name="Boka B."/>
            <person name="Rigling D."/>
            <person name="Barry K."/>
            <person name="Lee J."/>
            <person name="Mihaltcheva S."/>
            <person name="LaButti K."/>
            <person name="Lipzen A."/>
            <person name="Waldron R."/>
            <person name="Moloney N.M."/>
            <person name="Sperisen C."/>
            <person name="Kredics L."/>
            <person name="Vagvoelgyi C."/>
            <person name="Patrignani A."/>
            <person name="Fitzpatrick D."/>
            <person name="Nagy I."/>
            <person name="Doyle S."/>
            <person name="Anderson J.B."/>
            <person name="Grigoriev I.V."/>
            <person name="Gueldener U."/>
            <person name="Muensterkoetter M."/>
            <person name="Nagy L.G."/>
        </authorList>
    </citation>
    <scope>NUCLEOTIDE SEQUENCE [LARGE SCALE GENOMIC DNA]</scope>
    <source>
        <strain evidence="9">C18/9</strain>
    </source>
</reference>
<evidence type="ECO:0000259" key="5">
    <source>
        <dbReference type="Pfam" id="PF00441"/>
    </source>
</evidence>
<evidence type="ECO:0000259" key="6">
    <source>
        <dbReference type="Pfam" id="PF02770"/>
    </source>
</evidence>
<dbReference type="InterPro" id="IPR052904">
    <property type="entry name" value="Acyl-CoA_dehydrogenase-like"/>
</dbReference>
<evidence type="ECO:0008006" key="10">
    <source>
        <dbReference type="Google" id="ProtNLM"/>
    </source>
</evidence>
<dbReference type="EMBL" id="FUEG01000008">
    <property type="protein sequence ID" value="SJL07731.1"/>
    <property type="molecule type" value="Genomic_DNA"/>
</dbReference>
<keyword evidence="2 4" id="KW-0285">Flavoprotein</keyword>
<accession>A0A284RG50</accession>
<sequence length="595" mass="65569">MRIEEGFQQPPYVEENAFLTDPVLPSLLKRILPADVQKDIQPDLVRFGEEVVTNIRAWGPRVFNPQLVQYDQWGRRVNELRTSEGFRELTAVAQREGIPGIFYERTYGEYSRIYGFAKATVMGGDGHMVFCPLSMTDGAARVIELMGTEGMKKHVFPRLISRDPSLAYVSGQWMTERPGGSDVSQTETAASSTGTEHILGLQYSLNGFKWFSSATESDVAVALARTGKPEDGSRGLSLFLVPLRVPLLRRPSDHRPDAASNKIYLHRLKEKIGTHGLPTAELSLEGSEAYLIGELNQGVKTITPVLNITRVWSSIGSLSGLRRCLAIATSYADVRRIQSGTRLLRDTPLHVAQLVTISLTYRALTHFTFGVIRLLGKAECQVATPEEERMLRMLTPTVKAFNAERACGAMEEAMTALGGAGYMEENQIGRLIRDGLVEKIWEGTATVLSLDVVRAVRDPLVLSAFTAWAQSVMTSCPDDLSVRILDALDTLRRSIDCAVSAYKPPIPTLMPKHALILLGNIASSLFLLEHAIWSHKTNQDEAQTDSEVFTRWVLEGGLLTAVHDVKIIQAATAEREAANAAIVFGKDTTKSSAKM</sequence>
<keyword evidence="4" id="KW-0560">Oxidoreductase</keyword>
<comment type="cofactor">
    <cofactor evidence="4">
        <name>FAD</name>
        <dbReference type="ChEBI" id="CHEBI:57692"/>
    </cofactor>
</comment>